<dbReference type="SUPFAM" id="SSF52467">
    <property type="entry name" value="DHS-like NAD/FAD-binding domain"/>
    <property type="match status" value="1"/>
</dbReference>
<dbReference type="CDD" id="cd07035">
    <property type="entry name" value="TPP_PYR_POX_like"/>
    <property type="match status" value="1"/>
</dbReference>
<dbReference type="Proteomes" id="UP001176021">
    <property type="component" value="Unassembled WGS sequence"/>
</dbReference>
<evidence type="ECO:0000259" key="4">
    <source>
        <dbReference type="Pfam" id="PF00205"/>
    </source>
</evidence>
<evidence type="ECO:0000313" key="7">
    <source>
        <dbReference type="EMBL" id="MDO0825359.1"/>
    </source>
</evidence>
<feature type="domain" description="Thiamine pyrophosphate enzyme TPP-binding" evidence="5">
    <location>
        <begin position="381"/>
        <end position="523"/>
    </location>
</feature>
<dbReference type="EMBL" id="JAMJEV010000024">
    <property type="protein sequence ID" value="MDO0825359.1"/>
    <property type="molecule type" value="Genomic_DNA"/>
</dbReference>
<proteinExistence type="inferred from homology"/>
<dbReference type="PANTHER" id="PTHR18968:SF142">
    <property type="entry name" value="ACETOLACTATE SYNTHASE"/>
    <property type="match status" value="1"/>
</dbReference>
<evidence type="ECO:0000259" key="6">
    <source>
        <dbReference type="Pfam" id="PF02776"/>
    </source>
</evidence>
<dbReference type="InterPro" id="IPR011766">
    <property type="entry name" value="TPP_enzyme_TPP-bd"/>
</dbReference>
<dbReference type="Gene3D" id="3.40.50.1220">
    <property type="entry name" value="TPP-binding domain"/>
    <property type="match status" value="1"/>
</dbReference>
<dbReference type="InterPro" id="IPR029061">
    <property type="entry name" value="THDP-binding"/>
</dbReference>
<reference evidence="7" key="1">
    <citation type="submission" date="2022-05" db="EMBL/GenBank/DDBJ databases">
        <title>Expanded diversity of anoxic marine methylotrophy in a Black Sea sulfate reducing microorganism.</title>
        <authorList>
            <person name="Fischer P.Q."/>
            <person name="Stams A.J.M."/>
            <person name="Villanueva L."/>
            <person name="Sousa D.Z."/>
        </authorList>
    </citation>
    <scope>NUCLEOTIDE SEQUENCE</scope>
    <source>
        <strain evidence="7">P130</strain>
    </source>
</reference>
<dbReference type="Pfam" id="PF02775">
    <property type="entry name" value="TPP_enzyme_C"/>
    <property type="match status" value="1"/>
</dbReference>
<accession>A0ABT8QXQ6</accession>
<keyword evidence="2 3" id="KW-0786">Thiamine pyrophosphate</keyword>
<dbReference type="Gene3D" id="3.40.50.970">
    <property type="match status" value="2"/>
</dbReference>
<dbReference type="SUPFAM" id="SSF52518">
    <property type="entry name" value="Thiamin diphosphate-binding fold (THDP-binding)"/>
    <property type="match status" value="2"/>
</dbReference>
<dbReference type="RefSeq" id="WP_302049970.1">
    <property type="nucleotide sequence ID" value="NZ_JAMJEV010000024.1"/>
</dbReference>
<evidence type="ECO:0000256" key="2">
    <source>
        <dbReference type="ARBA" id="ARBA00023052"/>
    </source>
</evidence>
<evidence type="ECO:0000256" key="3">
    <source>
        <dbReference type="RuleBase" id="RU362132"/>
    </source>
</evidence>
<dbReference type="InterPro" id="IPR012000">
    <property type="entry name" value="Thiamin_PyroP_enz_cen_dom"/>
</dbReference>
<gene>
    <name evidence="7" type="ORF">M8H41_21265</name>
</gene>
<name>A0ABT8QXQ6_9FIRM</name>
<evidence type="ECO:0000256" key="1">
    <source>
        <dbReference type="ARBA" id="ARBA00007812"/>
    </source>
</evidence>
<dbReference type="PANTHER" id="PTHR18968">
    <property type="entry name" value="THIAMINE PYROPHOSPHATE ENZYMES"/>
    <property type="match status" value="1"/>
</dbReference>
<dbReference type="Pfam" id="PF00205">
    <property type="entry name" value="TPP_enzyme_M"/>
    <property type="match status" value="1"/>
</dbReference>
<sequence length="571" mass="63081">MIDYLAKYGVRHIFGYAGGSVTHLLDSIYKNRDMEFVSVYHEQAAAFAAEGYARIKNDIGVALATSGPGATNLITGIGSAFFDSVPCLYITGQVNTYEYKGDLSVRQIGFQETDIVSIVAPITKYAARVNEAKSIQYELQKAIAIANSPRKGPVLLDIPMDIQRADIDPGSLSAYEEEKKEEHGDGEWLNEVITTLNHSRRPVILAGGGVRTAGAAELLSEFTRKTAIPVVCSLMGLDVGHDDNFYGLIGAYGNRYANYALANSDLILALGSRLDTRQTGTDVSTFAREAKLIRIDIDENELQRRIKNDELAFKMDVADFLSSVNKETDRISLTDLSPWHAILKGYQKKYPSYVKDDRTDPNNIMKKISEATKEGDIICLDVGQNQMWAAQSLDLKEGQRLLLSGGMGAMGFSLPVAIGAYYARPDRNIVAIAGDGGFQMNIQELQLIKRNKLPIKIIIMNNNCLGMIRHFQEMYFEGRYGGTIIGYEAPDFCAIAQGYGIESMEIEKDGDLGKIEKALNMEQALLLCIHLPQTTVVYPKLAVGRPIEDQEPLLAREEFISNMLIAPLEEK</sequence>
<comment type="caution">
    <text evidence="7">The sequence shown here is derived from an EMBL/GenBank/DDBJ whole genome shotgun (WGS) entry which is preliminary data.</text>
</comment>
<dbReference type="InterPro" id="IPR029035">
    <property type="entry name" value="DHS-like_NAD/FAD-binding_dom"/>
</dbReference>
<evidence type="ECO:0000313" key="8">
    <source>
        <dbReference type="Proteomes" id="UP001176021"/>
    </source>
</evidence>
<organism evidence="7 8">
    <name type="scientific">Desulfosporosinus nitroreducens</name>
    <dbReference type="NCBI Taxonomy" id="2018668"/>
    <lineage>
        <taxon>Bacteria</taxon>
        <taxon>Bacillati</taxon>
        <taxon>Bacillota</taxon>
        <taxon>Clostridia</taxon>
        <taxon>Eubacteriales</taxon>
        <taxon>Desulfitobacteriaceae</taxon>
        <taxon>Desulfosporosinus</taxon>
    </lineage>
</organism>
<dbReference type="InterPro" id="IPR045229">
    <property type="entry name" value="TPP_enz"/>
</dbReference>
<dbReference type="InterPro" id="IPR000399">
    <property type="entry name" value="TPP-bd_CS"/>
</dbReference>
<feature type="domain" description="Thiamine pyrophosphate enzyme central" evidence="4">
    <location>
        <begin position="190"/>
        <end position="322"/>
    </location>
</feature>
<dbReference type="Pfam" id="PF02776">
    <property type="entry name" value="TPP_enzyme_N"/>
    <property type="match status" value="1"/>
</dbReference>
<protein>
    <submittedName>
        <fullName evidence="7">Thiamine pyrophosphate-binding protein</fullName>
    </submittedName>
</protein>
<dbReference type="InterPro" id="IPR012001">
    <property type="entry name" value="Thiamin_PyroP_enz_TPP-bd_dom"/>
</dbReference>
<feature type="domain" description="Thiamine pyrophosphate enzyme N-terminal TPP-binding" evidence="6">
    <location>
        <begin position="1"/>
        <end position="117"/>
    </location>
</feature>
<dbReference type="PROSITE" id="PS00187">
    <property type="entry name" value="TPP_ENZYMES"/>
    <property type="match status" value="1"/>
</dbReference>
<keyword evidence="8" id="KW-1185">Reference proteome</keyword>
<evidence type="ECO:0000259" key="5">
    <source>
        <dbReference type="Pfam" id="PF02775"/>
    </source>
</evidence>
<comment type="similarity">
    <text evidence="1 3">Belongs to the TPP enzyme family.</text>
</comment>